<organism evidence="1 2">
    <name type="scientific">Candidatus Marinarcus aquaticus</name>
    <dbReference type="NCBI Taxonomy" id="2044504"/>
    <lineage>
        <taxon>Bacteria</taxon>
        <taxon>Pseudomonadati</taxon>
        <taxon>Campylobacterota</taxon>
        <taxon>Epsilonproteobacteria</taxon>
        <taxon>Campylobacterales</taxon>
        <taxon>Arcobacteraceae</taxon>
        <taxon>Candidatus Marinarcus</taxon>
    </lineage>
</organism>
<dbReference type="OrthoDB" id="5339711at2"/>
<comment type="caution">
    <text evidence="1">The sequence shown here is derived from an EMBL/GenBank/DDBJ whole genome shotgun (WGS) entry which is preliminary data.</text>
</comment>
<name>A0A4Q0XRZ5_9BACT</name>
<evidence type="ECO:0000313" key="1">
    <source>
        <dbReference type="EMBL" id="RXJ60250.1"/>
    </source>
</evidence>
<dbReference type="Proteomes" id="UP000290657">
    <property type="component" value="Unassembled WGS sequence"/>
</dbReference>
<sequence>MIILGDEIVPYEALHKVNCVQDVANTPANSTVLFPYNKALMQYCAQNSVPYAVQINEVKEGIYANALKARYIIASFQTAKQIQLIAENYMYDAKVLCIIDSNNELEKIAKAEIDGVVYSSIL</sequence>
<dbReference type="EMBL" id="PDKN01000002">
    <property type="protein sequence ID" value="RXJ60250.1"/>
    <property type="molecule type" value="Genomic_DNA"/>
</dbReference>
<reference evidence="1 2" key="1">
    <citation type="submission" date="2017-10" db="EMBL/GenBank/DDBJ databases">
        <title>Genomics of the genus Arcobacter.</title>
        <authorList>
            <person name="Perez-Cataluna A."/>
            <person name="Figueras M.J."/>
        </authorList>
    </citation>
    <scope>NUCLEOTIDE SEQUENCE [LARGE SCALE GENOMIC DNA]</scope>
    <source>
        <strain evidence="1 2">CECT 8987</strain>
    </source>
</reference>
<gene>
    <name evidence="1" type="ORF">CRV04_04400</name>
</gene>
<evidence type="ECO:0008006" key="3">
    <source>
        <dbReference type="Google" id="ProtNLM"/>
    </source>
</evidence>
<dbReference type="AlphaFoldDB" id="A0A4Q0XRZ5"/>
<evidence type="ECO:0000313" key="2">
    <source>
        <dbReference type="Proteomes" id="UP000290657"/>
    </source>
</evidence>
<accession>A0A4Q0XRZ5</accession>
<protein>
    <recommendedName>
        <fullName evidence="3">GP-PDE domain-containing protein</fullName>
    </recommendedName>
</protein>
<dbReference type="RefSeq" id="WP_128995599.1">
    <property type="nucleotide sequence ID" value="NZ_PDKN01000002.1"/>
</dbReference>
<keyword evidence="2" id="KW-1185">Reference proteome</keyword>
<proteinExistence type="predicted"/>